<sequence>MLFGFAVTENQGSVKMGIKFLHLLRPFKNNLFSFFAGSDCIAELCRGCAGKRSFIVRFTVSGSTPFVRPFFMSAYFRGVQPPVNEPC</sequence>
<proteinExistence type="predicted"/>
<dbReference type="KEGG" id="dto:TOL2_C36210"/>
<accession>K0NNW7</accession>
<protein>
    <submittedName>
        <fullName evidence="1">Uncharacterized protein</fullName>
    </submittedName>
</protein>
<dbReference type="EMBL" id="FO203503">
    <property type="protein sequence ID" value="CCK81778.1"/>
    <property type="molecule type" value="Genomic_DNA"/>
</dbReference>
<evidence type="ECO:0000313" key="1">
    <source>
        <dbReference type="EMBL" id="CCK81778.1"/>
    </source>
</evidence>
<gene>
    <name evidence="1" type="ordered locus">TOL2_C36210</name>
</gene>
<dbReference type="AlphaFoldDB" id="K0NNW7"/>
<dbReference type="Proteomes" id="UP000007347">
    <property type="component" value="Chromosome"/>
</dbReference>
<organism evidence="1 2">
    <name type="scientific">Desulfobacula toluolica (strain DSM 7467 / Tol2)</name>
    <dbReference type="NCBI Taxonomy" id="651182"/>
    <lineage>
        <taxon>Bacteria</taxon>
        <taxon>Pseudomonadati</taxon>
        <taxon>Thermodesulfobacteriota</taxon>
        <taxon>Desulfobacteria</taxon>
        <taxon>Desulfobacterales</taxon>
        <taxon>Desulfobacteraceae</taxon>
        <taxon>Desulfobacula</taxon>
    </lineage>
</organism>
<evidence type="ECO:0000313" key="2">
    <source>
        <dbReference type="Proteomes" id="UP000007347"/>
    </source>
</evidence>
<keyword evidence="2" id="KW-1185">Reference proteome</keyword>
<reference evidence="1 2" key="1">
    <citation type="journal article" date="2013" name="Environ. Microbiol.">
        <title>Complete genome, catabolic sub-proteomes and key-metabolites of Desulfobacula toluolica Tol2, a marine, aromatic compound-degrading, sulfate-reducing bacterium.</title>
        <authorList>
            <person name="Wohlbrand L."/>
            <person name="Jacob J.H."/>
            <person name="Kube M."/>
            <person name="Mussmann M."/>
            <person name="Jarling R."/>
            <person name="Beck A."/>
            <person name="Amann R."/>
            <person name="Wilkes H."/>
            <person name="Reinhardt R."/>
            <person name="Rabus R."/>
        </authorList>
    </citation>
    <scope>NUCLEOTIDE SEQUENCE [LARGE SCALE GENOMIC DNA]</scope>
    <source>
        <strain evidence="2">DSM 7467 / Tol2</strain>
    </source>
</reference>
<name>K0NNW7_DESTT</name>
<dbReference type="HOGENOM" id="CLU_2478344_0_0_7"/>